<feature type="compositionally biased region" description="Basic and acidic residues" evidence="1">
    <location>
        <begin position="337"/>
        <end position="418"/>
    </location>
</feature>
<dbReference type="Pfam" id="PF11500">
    <property type="entry name" value="Cut12"/>
    <property type="match status" value="1"/>
</dbReference>
<evidence type="ECO:0000259" key="2">
    <source>
        <dbReference type="Pfam" id="PF11500"/>
    </source>
</evidence>
<feature type="compositionally biased region" description="Polar residues" evidence="1">
    <location>
        <begin position="664"/>
        <end position="673"/>
    </location>
</feature>
<dbReference type="Proteomes" id="UP000030651">
    <property type="component" value="Unassembled WGS sequence"/>
</dbReference>
<keyword evidence="4" id="KW-1185">Reference proteome</keyword>
<dbReference type="eggNOG" id="ENOG502S2W9">
    <property type="taxonomic scope" value="Eukaryota"/>
</dbReference>
<feature type="compositionally biased region" description="Polar residues" evidence="1">
    <location>
        <begin position="130"/>
        <end position="146"/>
    </location>
</feature>
<dbReference type="RefSeq" id="XP_007834188.1">
    <property type="nucleotide sequence ID" value="XM_007835997.1"/>
</dbReference>
<feature type="compositionally biased region" description="Basic and acidic residues" evidence="1">
    <location>
        <begin position="647"/>
        <end position="658"/>
    </location>
</feature>
<evidence type="ECO:0000313" key="4">
    <source>
        <dbReference type="Proteomes" id="UP000030651"/>
    </source>
</evidence>
<feature type="compositionally biased region" description="Basic and acidic residues" evidence="1">
    <location>
        <begin position="731"/>
        <end position="741"/>
    </location>
</feature>
<sequence>MLGWALKKGVQGATGARNAPPDEGKAEPRIHNIVSPVFADFPGDTTQIEVPDTPAPVFAARAIRRAIFGTPAPPKENFPEPVGTITDDKADDAPLRDSRSPVKPTGILLTPGTATARRKRVSFGRDVKAGTNSETDATAAKTNPTGNRRKSIQQRLEESRSNKAKKANDDKMEDSVPEPTPATEHPESVEEGTDDEWEDDICNHDMTVDLNEPHSRSGKYWKSEFSKYSDDARAEMEKLVKYKHLAKCYAQKKDAEAAELNQKLKEEREKVAQMEKTMTEMTTQVPRVRGRAPDPDNDLAKKLAEKTSQAARYKERVEELEVLLFDQDESGGKPQHNKMDTSPRTEKTLLETSRELRRVRNELKQMKKIQEENERLKSERLASDGKQKSTESDQAPLEKLEKQLHDAEAEMQRKDRELKKLKKEFDTLKENAKSSRSQALQVLKEKNDKISELETDVNMLRKRDNMAERRIAELEKEVKTLLRTNASASRAAGMDAPLGQHNATTRDVRPGIAAPNRPSIHEKAKRGHLKRAVSAEDLTLDFTQHSLFESPSQRLNLQRFSADVTDSLRDIEAQLKQERLERMESRRRDRDLETLDLDVRQNPLDTDRFSRATQSTHNSRHAMPEKKHETLRHKTRQSTSESRATSTKREREIPRDALDDIPNSRYNSKTSAHAPSPTIEGFDLLQNRFAKLGGPNPNDTALTANASRCTLPADRLAAAKARIAQKRREKRNITGKENVRP</sequence>
<feature type="region of interest" description="Disordered" evidence="1">
    <location>
        <begin position="722"/>
        <end position="741"/>
    </location>
</feature>
<evidence type="ECO:0000313" key="3">
    <source>
        <dbReference type="EMBL" id="ETS79887.1"/>
    </source>
</evidence>
<feature type="region of interest" description="Disordered" evidence="1">
    <location>
        <begin position="70"/>
        <end position="218"/>
    </location>
</feature>
<gene>
    <name evidence="3" type="ORF">PFICI_07416</name>
</gene>
<feature type="region of interest" description="Disordered" evidence="1">
    <location>
        <begin position="275"/>
        <end position="298"/>
    </location>
</feature>
<accession>W3X3B9</accession>
<dbReference type="STRING" id="1229662.W3X3B9"/>
<dbReference type="OrthoDB" id="5383703at2759"/>
<protein>
    <recommendedName>
        <fullName evidence="2">Spindle pole body-associated protein cut12 domain-containing protein</fullName>
    </recommendedName>
</protein>
<name>W3X3B9_PESFW</name>
<dbReference type="OMA" id="YWKSEFS"/>
<feature type="compositionally biased region" description="Acidic residues" evidence="1">
    <location>
        <begin position="189"/>
        <end position="200"/>
    </location>
</feature>
<feature type="region of interest" description="Disordered" evidence="1">
    <location>
        <begin position="603"/>
        <end position="679"/>
    </location>
</feature>
<dbReference type="EMBL" id="KI912113">
    <property type="protein sequence ID" value="ETS79887.1"/>
    <property type="molecule type" value="Genomic_DNA"/>
</dbReference>
<dbReference type="HOGENOM" id="CLU_007643_2_0_1"/>
<dbReference type="KEGG" id="pfy:PFICI_07416"/>
<organism evidence="3 4">
    <name type="scientific">Pestalotiopsis fici (strain W106-1 / CGMCC3.15140)</name>
    <dbReference type="NCBI Taxonomy" id="1229662"/>
    <lineage>
        <taxon>Eukaryota</taxon>
        <taxon>Fungi</taxon>
        <taxon>Dikarya</taxon>
        <taxon>Ascomycota</taxon>
        <taxon>Pezizomycotina</taxon>
        <taxon>Sordariomycetes</taxon>
        <taxon>Xylariomycetidae</taxon>
        <taxon>Amphisphaeriales</taxon>
        <taxon>Sporocadaceae</taxon>
        <taxon>Pestalotiopsis</taxon>
    </lineage>
</organism>
<reference evidence="4" key="1">
    <citation type="journal article" date="2015" name="BMC Genomics">
        <title>Genomic and transcriptomic analysis of the endophytic fungus Pestalotiopsis fici reveals its lifestyle and high potential for synthesis of natural products.</title>
        <authorList>
            <person name="Wang X."/>
            <person name="Zhang X."/>
            <person name="Liu L."/>
            <person name="Xiang M."/>
            <person name="Wang W."/>
            <person name="Sun X."/>
            <person name="Che Y."/>
            <person name="Guo L."/>
            <person name="Liu G."/>
            <person name="Guo L."/>
            <person name="Wang C."/>
            <person name="Yin W.B."/>
            <person name="Stadler M."/>
            <person name="Zhang X."/>
            <person name="Liu X."/>
        </authorList>
    </citation>
    <scope>NUCLEOTIDE SEQUENCE [LARGE SCALE GENOMIC DNA]</scope>
    <source>
        <strain evidence="4">W106-1 / CGMCC3.15140</strain>
    </source>
</reference>
<dbReference type="AlphaFoldDB" id="W3X3B9"/>
<feature type="region of interest" description="Disordered" evidence="1">
    <location>
        <begin position="495"/>
        <end position="528"/>
    </location>
</feature>
<feature type="compositionally biased region" description="Basic and acidic residues" evidence="1">
    <location>
        <begin position="201"/>
        <end position="218"/>
    </location>
</feature>
<evidence type="ECO:0000256" key="1">
    <source>
        <dbReference type="SAM" id="MobiDB-lite"/>
    </source>
</evidence>
<dbReference type="InParanoid" id="W3X3B9"/>
<dbReference type="InterPro" id="IPR021589">
    <property type="entry name" value="Cut12"/>
</dbReference>
<feature type="region of interest" description="Disordered" evidence="1">
    <location>
        <begin position="324"/>
        <end position="418"/>
    </location>
</feature>
<feature type="compositionally biased region" description="Basic and acidic residues" evidence="1">
    <location>
        <begin position="86"/>
        <end position="100"/>
    </location>
</feature>
<feature type="domain" description="Spindle pole body-associated protein cut12" evidence="2">
    <location>
        <begin position="148"/>
        <end position="286"/>
    </location>
</feature>
<dbReference type="GeneID" id="19272429"/>
<proteinExistence type="predicted"/>
<feature type="compositionally biased region" description="Basic and acidic residues" evidence="1">
    <location>
        <begin position="155"/>
        <end position="174"/>
    </location>
</feature>
<feature type="region of interest" description="Disordered" evidence="1">
    <location>
        <begin position="1"/>
        <end position="27"/>
    </location>
</feature>